<dbReference type="Gene3D" id="1.20.120.1630">
    <property type="match status" value="1"/>
</dbReference>
<comment type="catalytic activity">
    <reaction evidence="5">
        <text>[protein]-C-terminal S-[(2E,6E)-farnesyl]-L-cysteine + S-adenosyl-L-methionine = [protein]-C-terminal S-[(2E,6E)-farnesyl]-L-cysteine methyl ester + S-adenosyl-L-homocysteine</text>
        <dbReference type="Rhea" id="RHEA:21672"/>
        <dbReference type="Rhea" id="RHEA-COMP:12125"/>
        <dbReference type="Rhea" id="RHEA-COMP:12126"/>
        <dbReference type="ChEBI" id="CHEBI:57856"/>
        <dbReference type="ChEBI" id="CHEBI:59789"/>
        <dbReference type="ChEBI" id="CHEBI:90510"/>
        <dbReference type="ChEBI" id="CHEBI:90511"/>
        <dbReference type="EC" id="2.1.1.100"/>
    </reaction>
</comment>
<gene>
    <name evidence="6" type="ORF">NEOLEDRAFT_1092893</name>
</gene>
<dbReference type="PANTHER" id="PTHR12714:SF9">
    <property type="entry name" value="PROTEIN-S-ISOPRENYLCYSTEINE O-METHYLTRANSFERASE"/>
    <property type="match status" value="1"/>
</dbReference>
<proteinExistence type="inferred from homology"/>
<keyword evidence="5" id="KW-0489">Methyltransferase</keyword>
<evidence type="ECO:0000313" key="7">
    <source>
        <dbReference type="Proteomes" id="UP000076761"/>
    </source>
</evidence>
<dbReference type="GO" id="GO:0004671">
    <property type="term" value="F:protein C-terminal S-isoprenylcysteine carboxyl O-methyltransferase activity"/>
    <property type="evidence" value="ECO:0007669"/>
    <property type="project" value="UniProtKB-EC"/>
</dbReference>
<dbReference type="GO" id="GO:0005789">
    <property type="term" value="C:endoplasmic reticulum membrane"/>
    <property type="evidence" value="ECO:0007669"/>
    <property type="project" value="UniProtKB-SubCell"/>
</dbReference>
<keyword evidence="5" id="KW-0256">Endoplasmic reticulum</keyword>
<dbReference type="GO" id="GO:0032259">
    <property type="term" value="P:methylation"/>
    <property type="evidence" value="ECO:0007669"/>
    <property type="project" value="UniProtKB-KW"/>
</dbReference>
<evidence type="ECO:0000256" key="1">
    <source>
        <dbReference type="ARBA" id="ARBA00004141"/>
    </source>
</evidence>
<keyword evidence="4" id="KW-0472">Membrane</keyword>
<protein>
    <recommendedName>
        <fullName evidence="5">Protein-S-isoprenylcysteine O-methyltransferase</fullName>
        <ecNumber evidence="5">2.1.1.100</ecNumber>
    </recommendedName>
</protein>
<organism evidence="6 7">
    <name type="scientific">Neolentinus lepideus HHB14362 ss-1</name>
    <dbReference type="NCBI Taxonomy" id="1314782"/>
    <lineage>
        <taxon>Eukaryota</taxon>
        <taxon>Fungi</taxon>
        <taxon>Dikarya</taxon>
        <taxon>Basidiomycota</taxon>
        <taxon>Agaricomycotina</taxon>
        <taxon>Agaricomycetes</taxon>
        <taxon>Gloeophyllales</taxon>
        <taxon>Gloeophyllaceae</taxon>
        <taxon>Neolentinus</taxon>
    </lineage>
</organism>
<dbReference type="EC" id="2.1.1.100" evidence="5"/>
<evidence type="ECO:0000313" key="6">
    <source>
        <dbReference type="EMBL" id="KZT25440.1"/>
    </source>
</evidence>
<dbReference type="EMBL" id="KV425572">
    <property type="protein sequence ID" value="KZT25440.1"/>
    <property type="molecule type" value="Genomic_DNA"/>
</dbReference>
<sequence length="237" mass="26153">MSDLARIPVVLATAAAIDAGMKPPNPPPKDEERIKPTGWEKFIDAAATSVPNLYRRPAWAVTLCEVAVILARRYPSSPIAQATLRILFPSSSASIRLTPALLSAALLATAGGLLRKWCFVHLGRLFTYQLSIRQGHQLVTSGPYSIVRHPSYTGAFLMTAGFHLMPLLPGSWVWESGILQTPAGRAFSLFILGLSAASMPGMLARVPREDKMMKDQFGEQWENWAKMTPYRLIPYIY</sequence>
<evidence type="ECO:0000256" key="4">
    <source>
        <dbReference type="ARBA" id="ARBA00023136"/>
    </source>
</evidence>
<evidence type="ECO:0000256" key="3">
    <source>
        <dbReference type="ARBA" id="ARBA00022989"/>
    </source>
</evidence>
<accession>A0A165SNZ5</accession>
<keyword evidence="5" id="KW-0949">S-adenosyl-L-methionine</keyword>
<dbReference type="STRING" id="1314782.A0A165SNZ5"/>
<keyword evidence="7" id="KW-1185">Reference proteome</keyword>
<comment type="subcellular location">
    <subcellularLocation>
        <location evidence="5">Endoplasmic reticulum membrane</location>
        <topology evidence="5">Multi-pass membrane protein</topology>
    </subcellularLocation>
    <subcellularLocation>
        <location evidence="1">Membrane</location>
        <topology evidence="1">Multi-pass membrane protein</topology>
    </subcellularLocation>
</comment>
<name>A0A165SNZ5_9AGAM</name>
<dbReference type="InParanoid" id="A0A165SNZ5"/>
<evidence type="ECO:0000256" key="2">
    <source>
        <dbReference type="ARBA" id="ARBA00022692"/>
    </source>
</evidence>
<keyword evidence="5" id="KW-0808">Transferase</keyword>
<keyword evidence="3" id="KW-1133">Transmembrane helix</keyword>
<dbReference type="AlphaFoldDB" id="A0A165SNZ5"/>
<dbReference type="InterPro" id="IPR007269">
    <property type="entry name" value="ICMT_MeTrfase"/>
</dbReference>
<dbReference type="Proteomes" id="UP000076761">
    <property type="component" value="Unassembled WGS sequence"/>
</dbReference>
<dbReference type="Pfam" id="PF04140">
    <property type="entry name" value="ICMT"/>
    <property type="match status" value="1"/>
</dbReference>
<dbReference type="PANTHER" id="PTHR12714">
    <property type="entry name" value="PROTEIN-S ISOPRENYLCYSTEINE O-METHYLTRANSFERASE"/>
    <property type="match status" value="1"/>
</dbReference>
<keyword evidence="2" id="KW-0812">Transmembrane</keyword>
<comment type="similarity">
    <text evidence="5">Belongs to the class VI-like SAM-binding methyltransferase superfamily. Isoprenylcysteine carboxyl methyltransferase family.</text>
</comment>
<dbReference type="OrthoDB" id="422086at2759"/>
<evidence type="ECO:0000256" key="5">
    <source>
        <dbReference type="RuleBase" id="RU362022"/>
    </source>
</evidence>
<reference evidence="6 7" key="1">
    <citation type="journal article" date="2016" name="Mol. Biol. Evol.">
        <title>Comparative Genomics of Early-Diverging Mushroom-Forming Fungi Provides Insights into the Origins of Lignocellulose Decay Capabilities.</title>
        <authorList>
            <person name="Nagy L.G."/>
            <person name="Riley R."/>
            <person name="Tritt A."/>
            <person name="Adam C."/>
            <person name="Daum C."/>
            <person name="Floudas D."/>
            <person name="Sun H."/>
            <person name="Yadav J.S."/>
            <person name="Pangilinan J."/>
            <person name="Larsson K.H."/>
            <person name="Matsuura K."/>
            <person name="Barry K."/>
            <person name="Labutti K."/>
            <person name="Kuo R."/>
            <person name="Ohm R.A."/>
            <person name="Bhattacharya S.S."/>
            <person name="Shirouzu T."/>
            <person name="Yoshinaga Y."/>
            <person name="Martin F.M."/>
            <person name="Grigoriev I.V."/>
            <person name="Hibbett D.S."/>
        </authorList>
    </citation>
    <scope>NUCLEOTIDE SEQUENCE [LARGE SCALE GENOMIC DNA]</scope>
    <source>
        <strain evidence="6 7">HHB14362 ss-1</strain>
    </source>
</reference>